<dbReference type="EMBL" id="CP031223">
    <property type="protein sequence ID" value="QFF99557.1"/>
    <property type="molecule type" value="Genomic_DNA"/>
</dbReference>
<dbReference type="RefSeq" id="WP_151700464.1">
    <property type="nucleotide sequence ID" value="NZ_CP031223.1"/>
</dbReference>
<proteinExistence type="predicted"/>
<dbReference type="OrthoDB" id="2965564at2"/>
<dbReference type="Proteomes" id="UP000325517">
    <property type="component" value="Chromosome"/>
</dbReference>
<evidence type="ECO:0000313" key="2">
    <source>
        <dbReference type="Proteomes" id="UP000325517"/>
    </source>
</evidence>
<evidence type="ECO:0000313" key="1">
    <source>
        <dbReference type="EMBL" id="QFF99557.1"/>
    </source>
</evidence>
<organism evidence="1 2">
    <name type="scientific">Psychrobacillus glaciei</name>
    <dbReference type="NCBI Taxonomy" id="2283160"/>
    <lineage>
        <taxon>Bacteria</taxon>
        <taxon>Bacillati</taxon>
        <taxon>Bacillota</taxon>
        <taxon>Bacilli</taxon>
        <taxon>Bacillales</taxon>
        <taxon>Bacillaceae</taxon>
        <taxon>Psychrobacillus</taxon>
    </lineage>
</organism>
<reference evidence="1 2" key="1">
    <citation type="submission" date="2018-07" db="EMBL/GenBank/DDBJ databases">
        <title>Complete genome sequence of Psychrobacillus sp. PB01, isolated from iceberg, and comparative genome analysis of Psychrobacillus strains.</title>
        <authorList>
            <person name="Lee P.C."/>
        </authorList>
    </citation>
    <scope>NUCLEOTIDE SEQUENCE [LARGE SCALE GENOMIC DNA]</scope>
    <source>
        <strain evidence="1 2">PB01</strain>
    </source>
</reference>
<dbReference type="KEGG" id="psyo:PB01_12350"/>
<sequence>MLSKKKWMFAFVIVMLFFMLNKFENNDVLSTSYATSLLEPQKPSAIYKRVVQWIKPDELISVSAPIATPPLIEYKSIQPLSEGAILSINNSQDLYASENGFIIFTGYTKKTGKTLSILYDTGETVTFGFVKEFHQLPYTTINAGDIFASADNELLYIKVVKDGKNLDTNELIEWLSVTNE</sequence>
<name>A0A5J6STJ4_9BACI</name>
<gene>
    <name evidence="1" type="ORF">PB01_12350</name>
</gene>
<keyword evidence="2" id="KW-1185">Reference proteome</keyword>
<dbReference type="AlphaFoldDB" id="A0A5J6STJ4"/>
<evidence type="ECO:0008006" key="3">
    <source>
        <dbReference type="Google" id="ProtNLM"/>
    </source>
</evidence>
<protein>
    <recommendedName>
        <fullName evidence="3">M23 family peptidase</fullName>
    </recommendedName>
</protein>
<accession>A0A5J6STJ4</accession>